<organism evidence="1 2">
    <name type="scientific">Amphibiibacter pelophylacis</name>
    <dbReference type="NCBI Taxonomy" id="1799477"/>
    <lineage>
        <taxon>Bacteria</taxon>
        <taxon>Pseudomonadati</taxon>
        <taxon>Pseudomonadota</taxon>
        <taxon>Betaproteobacteria</taxon>
        <taxon>Burkholderiales</taxon>
        <taxon>Sphaerotilaceae</taxon>
        <taxon>Amphibiibacter</taxon>
    </lineage>
</organism>
<evidence type="ECO:0000313" key="1">
    <source>
        <dbReference type="EMBL" id="MEJ7138371.1"/>
    </source>
</evidence>
<comment type="caution">
    <text evidence="1">The sequence shown here is derived from an EMBL/GenBank/DDBJ whole genome shotgun (WGS) entry which is preliminary data.</text>
</comment>
<name>A0ACC6P2E7_9BURK</name>
<keyword evidence="2" id="KW-1185">Reference proteome</keyword>
<proteinExistence type="predicted"/>
<gene>
    <name evidence="1" type="ORF">RV045_07990</name>
</gene>
<sequence length="433" mass="47275">MNIPHKRRWLALAATLTALGVAPAQAFEIGPINVNGFAKVEALVSGNQCKDCQRFPGEDRQRLWADELVPGKSYGTRTSVVTLFQPWLTLNQDIGRGFKVHAALSQRWRDGKPDIDGVLYEKNVGISHEEWGRLTVGAMTSRAWSVADYPYGSDIGVADAWASSGAGYGLLGHALRYTSRPFDVMSGDLVVELTYDQGKSGFKINKPRLLEFWAQYRRGDLALDAVMQTSRNGTPSSWGHGPFTSLTPNPADDAKLGGSGQSIAMLMARYDVNSQWQLSAGLRRNRWSGAYAVQTEFRADGNTLWNNMFNVDWGGTLRGVPNPGYPATSMDVSLGVRHTRGDWTYSAGYVHLGRASTANPSERGQSNAMDLATVGVSKRFGQNWLVYGLAGMVQYRKKGLAPLSMPSNSAFSGVDSRVARTGRWAGVGATYTF</sequence>
<protein>
    <submittedName>
        <fullName evidence="1">Uncharacterized protein</fullName>
    </submittedName>
</protein>
<evidence type="ECO:0000313" key="2">
    <source>
        <dbReference type="Proteomes" id="UP001364695"/>
    </source>
</evidence>
<accession>A0ACC6P2E7</accession>
<reference evidence="1" key="1">
    <citation type="submission" date="2023-10" db="EMBL/GenBank/DDBJ databases">
        <title>Amphibacter perezi, gen. nov., sp. nov. a novel taxa of the family Comamonadaceae, class Betaproteobacteria isolated from the skin microbiota of Pelophylax perezi from different populations.</title>
        <authorList>
            <person name="Costa S."/>
            <person name="Proenca D.N."/>
            <person name="Lopes I."/>
            <person name="Morais P.V."/>
        </authorList>
    </citation>
    <scope>NUCLEOTIDE SEQUENCE</scope>
    <source>
        <strain evidence="1">SL12-8</strain>
    </source>
</reference>
<dbReference type="EMBL" id="JAWDIE010000010">
    <property type="protein sequence ID" value="MEJ7138371.1"/>
    <property type="molecule type" value="Genomic_DNA"/>
</dbReference>
<dbReference type="Proteomes" id="UP001364695">
    <property type="component" value="Unassembled WGS sequence"/>
</dbReference>